<dbReference type="InterPro" id="IPR050097">
    <property type="entry name" value="Ferredoxin-NADP_redctase_2"/>
</dbReference>
<accession>A0A3G2L3J9</accession>
<dbReference type="AlphaFoldDB" id="A0A3G2L3J9"/>
<dbReference type="Proteomes" id="UP000276309">
    <property type="component" value="Chromosome"/>
</dbReference>
<dbReference type="InterPro" id="IPR023753">
    <property type="entry name" value="FAD/NAD-binding_dom"/>
</dbReference>
<reference evidence="4 5" key="1">
    <citation type="submission" date="2018-08" db="EMBL/GenBank/DDBJ databases">
        <title>The reduced genetic potential of extracellular carbohydrate catabolism in Euzebyella marina RN62, a Flavobacteriia bacterium isolated from the hadal water.</title>
        <authorList>
            <person name="Xue C."/>
        </authorList>
    </citation>
    <scope>NUCLEOTIDE SEQUENCE [LARGE SCALE GENOMIC DNA]</scope>
    <source>
        <strain evidence="4 5">RN62</strain>
    </source>
</reference>
<evidence type="ECO:0000313" key="5">
    <source>
        <dbReference type="Proteomes" id="UP000276309"/>
    </source>
</evidence>
<dbReference type="PRINTS" id="PR00368">
    <property type="entry name" value="FADPNR"/>
</dbReference>
<proteinExistence type="predicted"/>
<organism evidence="4 5">
    <name type="scientific">Euzebyella marina</name>
    <dbReference type="NCBI Taxonomy" id="1761453"/>
    <lineage>
        <taxon>Bacteria</taxon>
        <taxon>Pseudomonadati</taxon>
        <taxon>Bacteroidota</taxon>
        <taxon>Flavobacteriia</taxon>
        <taxon>Flavobacteriales</taxon>
        <taxon>Flavobacteriaceae</taxon>
        <taxon>Euzebyella</taxon>
    </lineage>
</organism>
<protein>
    <submittedName>
        <fullName evidence="4">NAD(P)/FAD-dependent oxidoreductase</fullName>
    </submittedName>
</protein>
<name>A0A3G2L3J9_9FLAO</name>
<evidence type="ECO:0000313" key="4">
    <source>
        <dbReference type="EMBL" id="AYN66815.1"/>
    </source>
</evidence>
<dbReference type="RefSeq" id="WP_121847866.1">
    <property type="nucleotide sequence ID" value="NZ_CP032050.1"/>
</dbReference>
<dbReference type="PANTHER" id="PTHR48105">
    <property type="entry name" value="THIOREDOXIN REDUCTASE 1-RELATED-RELATED"/>
    <property type="match status" value="1"/>
</dbReference>
<feature type="domain" description="FAD/NAD(P)-binding" evidence="3">
    <location>
        <begin position="7"/>
        <end position="286"/>
    </location>
</feature>
<dbReference type="KEGG" id="emar:D1013_05225"/>
<dbReference type="SUPFAM" id="SSF51905">
    <property type="entry name" value="FAD/NAD(P)-binding domain"/>
    <property type="match status" value="1"/>
</dbReference>
<dbReference type="InterPro" id="IPR036188">
    <property type="entry name" value="FAD/NAD-bd_sf"/>
</dbReference>
<evidence type="ECO:0000256" key="2">
    <source>
        <dbReference type="ARBA" id="ARBA00023002"/>
    </source>
</evidence>
<keyword evidence="1" id="KW-0285">Flavoprotein</keyword>
<evidence type="ECO:0000256" key="1">
    <source>
        <dbReference type="ARBA" id="ARBA00022630"/>
    </source>
</evidence>
<dbReference type="Pfam" id="PF07992">
    <property type="entry name" value="Pyr_redox_2"/>
    <property type="match status" value="1"/>
</dbReference>
<dbReference type="Gene3D" id="3.50.50.60">
    <property type="entry name" value="FAD/NAD(P)-binding domain"/>
    <property type="match status" value="2"/>
</dbReference>
<dbReference type="PRINTS" id="PR00469">
    <property type="entry name" value="PNDRDTASEII"/>
</dbReference>
<dbReference type="OrthoDB" id="9806179at2"/>
<sequence>MNTGTIYDVIIVGGSYAGLSAAMALGRSLRKVIIIDSGLPCNRQTPHSHNFITQDGKTPKEISELALDQVLNYDTVTSIKDLALRATEINGSFKIETASGSEYSGRKLIFATGIKDLMPAIKGFSDCWGITAIHCPYCHGYEFKHQRTGIMANGERGFHLASLVKNLTDELTIFTNGNNDFIDVQTLQLKSNNIQVNDKKIIELVHKKGTIQKVVFDEGSSQNLDALYASIPFEQHCPIPQQLGCELDDMGYLSVDPFQQTSLKGVFACGDSTTRLRSVANSVNSGNIAGAMANKELAEEEFLIPTL</sequence>
<keyword evidence="5" id="KW-1185">Reference proteome</keyword>
<dbReference type="GO" id="GO:0016491">
    <property type="term" value="F:oxidoreductase activity"/>
    <property type="evidence" value="ECO:0007669"/>
    <property type="project" value="UniProtKB-KW"/>
</dbReference>
<keyword evidence="2" id="KW-0560">Oxidoreductase</keyword>
<dbReference type="EMBL" id="CP032050">
    <property type="protein sequence ID" value="AYN66815.1"/>
    <property type="molecule type" value="Genomic_DNA"/>
</dbReference>
<evidence type="ECO:0000259" key="3">
    <source>
        <dbReference type="Pfam" id="PF07992"/>
    </source>
</evidence>
<gene>
    <name evidence="4" type="ORF">D1013_05225</name>
</gene>